<comment type="caution">
    <text evidence="2">The sequence shown here is derived from an EMBL/GenBank/DDBJ whole genome shotgun (WGS) entry which is preliminary data.</text>
</comment>
<proteinExistence type="predicted"/>
<reference evidence="2 3" key="1">
    <citation type="journal article" date="2019" name="Commun. Biol.">
        <title>The bagworm genome reveals a unique fibroin gene that provides high tensile strength.</title>
        <authorList>
            <person name="Kono N."/>
            <person name="Nakamura H."/>
            <person name="Ohtoshi R."/>
            <person name="Tomita M."/>
            <person name="Numata K."/>
            <person name="Arakawa K."/>
        </authorList>
    </citation>
    <scope>NUCLEOTIDE SEQUENCE [LARGE SCALE GENOMIC DNA]</scope>
</reference>
<keyword evidence="3" id="KW-1185">Reference proteome</keyword>
<name>A0A4C1V574_EUMVA</name>
<gene>
    <name evidence="2" type="ORF">EVAR_6765_1</name>
</gene>
<dbReference type="EMBL" id="BGZK01000273">
    <property type="protein sequence ID" value="GBP33417.1"/>
    <property type="molecule type" value="Genomic_DNA"/>
</dbReference>
<sequence length="140" mass="15280">MAGKMTRALGSGGRSGAGARRPKATAPPHDTARVLFTLEASTPVPTVAQLTTQGAEEISSGSSSICNVNKQKDVLRTQTEQPASLKPFGLVHYIILRFEFIKFWLEDNALDHWITTAQDLQIAYANDSARQRQRLDISGL</sequence>
<protein>
    <submittedName>
        <fullName evidence="2">Uncharacterized protein</fullName>
    </submittedName>
</protein>
<dbReference type="AlphaFoldDB" id="A0A4C1V574"/>
<feature type="region of interest" description="Disordered" evidence="1">
    <location>
        <begin position="1"/>
        <end position="30"/>
    </location>
</feature>
<accession>A0A4C1V574</accession>
<organism evidence="2 3">
    <name type="scientific">Eumeta variegata</name>
    <name type="common">Bagworm moth</name>
    <name type="synonym">Eumeta japonica</name>
    <dbReference type="NCBI Taxonomy" id="151549"/>
    <lineage>
        <taxon>Eukaryota</taxon>
        <taxon>Metazoa</taxon>
        <taxon>Ecdysozoa</taxon>
        <taxon>Arthropoda</taxon>
        <taxon>Hexapoda</taxon>
        <taxon>Insecta</taxon>
        <taxon>Pterygota</taxon>
        <taxon>Neoptera</taxon>
        <taxon>Endopterygota</taxon>
        <taxon>Lepidoptera</taxon>
        <taxon>Glossata</taxon>
        <taxon>Ditrysia</taxon>
        <taxon>Tineoidea</taxon>
        <taxon>Psychidae</taxon>
        <taxon>Oiketicinae</taxon>
        <taxon>Eumeta</taxon>
    </lineage>
</organism>
<dbReference type="Proteomes" id="UP000299102">
    <property type="component" value="Unassembled WGS sequence"/>
</dbReference>
<evidence type="ECO:0000256" key="1">
    <source>
        <dbReference type="SAM" id="MobiDB-lite"/>
    </source>
</evidence>
<evidence type="ECO:0000313" key="2">
    <source>
        <dbReference type="EMBL" id="GBP33417.1"/>
    </source>
</evidence>
<evidence type="ECO:0000313" key="3">
    <source>
        <dbReference type="Proteomes" id="UP000299102"/>
    </source>
</evidence>